<proteinExistence type="predicted"/>
<name>A0A6M3ZPQ4_9BURK</name>
<dbReference type="Gene3D" id="3.40.190.10">
    <property type="entry name" value="Periplasmic binding protein-like II"/>
    <property type="match status" value="2"/>
</dbReference>
<evidence type="ECO:0000313" key="2">
    <source>
        <dbReference type="Proteomes" id="UP000501648"/>
    </source>
</evidence>
<dbReference type="AlphaFoldDB" id="A0A6M3ZPQ4"/>
<protein>
    <submittedName>
        <fullName evidence="1">ABC transporter substrate-binding protein</fullName>
    </submittedName>
</protein>
<evidence type="ECO:0000313" key="1">
    <source>
        <dbReference type="EMBL" id="QJQ00253.1"/>
    </source>
</evidence>
<dbReference type="SUPFAM" id="SSF53850">
    <property type="entry name" value="Periplasmic binding protein-like II"/>
    <property type="match status" value="1"/>
</dbReference>
<dbReference type="EMBL" id="CP008956">
    <property type="protein sequence ID" value="QJQ00253.1"/>
    <property type="molecule type" value="Genomic_DNA"/>
</dbReference>
<reference evidence="1 2" key="1">
    <citation type="journal article" date="2012" name="J. Bacteriol.">
        <title>Genome sequence of the pathogenic Herbaspirillum seropedicae strain Os34, isolated from rice roots.</title>
        <authorList>
            <person name="Ye W."/>
            <person name="Ye S."/>
            <person name="Liu J."/>
            <person name="Chang S."/>
            <person name="Chen M."/>
            <person name="Zhu B."/>
            <person name="Guo L."/>
            <person name="An Q."/>
        </authorList>
    </citation>
    <scope>NUCLEOTIDE SEQUENCE [LARGE SCALE GENOMIC DNA]</scope>
    <source>
        <strain evidence="1 2">Os34</strain>
    </source>
</reference>
<gene>
    <name evidence="1" type="ORF">C798_08425</name>
</gene>
<organism evidence="1 2">
    <name type="scientific">Herbaspirillum rubrisubalbicans Os34</name>
    <dbReference type="NCBI Taxonomy" id="1235827"/>
    <lineage>
        <taxon>Bacteria</taxon>
        <taxon>Pseudomonadati</taxon>
        <taxon>Pseudomonadota</taxon>
        <taxon>Betaproteobacteria</taxon>
        <taxon>Burkholderiales</taxon>
        <taxon>Oxalobacteraceae</taxon>
        <taxon>Herbaspirillum</taxon>
    </lineage>
</organism>
<dbReference type="Proteomes" id="UP000501648">
    <property type="component" value="Chromosome"/>
</dbReference>
<sequence>MLILLTILACPVVLAKDQITWGKHHVPPYMIQEGPRAHQGIFDLILDVLKARLPQYQHVELNAAFPRIINEIRNGNHWCFVGALKTPEREQYAYFSLPISIFLPLQVIVRKNDVGRFNHVESVQDLLRNRRLVTSVMRGRSYGPQLDPLLMANPPQENYSELKEAIGMLLAGHLDYLVESPLVAFDVASHMGHDGALAKIRTAEQGAITYDRILCPKNAWGQQTIERINEILLAVRGKPFYRRIVEKWNDPESVKVIRRIYDTEFLQAR</sequence>
<dbReference type="RefSeq" id="WP_017454139.1">
    <property type="nucleotide sequence ID" value="NZ_CP008956.1"/>
</dbReference>
<accession>A0A6M3ZPQ4</accession>